<dbReference type="CDD" id="cd10948">
    <property type="entry name" value="CE4_BsPdaA_like"/>
    <property type="match status" value="1"/>
</dbReference>
<evidence type="ECO:0000313" key="3">
    <source>
        <dbReference type="Proteomes" id="UP000295325"/>
    </source>
</evidence>
<dbReference type="InterPro" id="IPR002509">
    <property type="entry name" value="NODB_dom"/>
</dbReference>
<dbReference type="GO" id="GO:0016810">
    <property type="term" value="F:hydrolase activity, acting on carbon-nitrogen (but not peptide) bonds"/>
    <property type="evidence" value="ECO:0007669"/>
    <property type="project" value="InterPro"/>
</dbReference>
<dbReference type="Pfam" id="PF01522">
    <property type="entry name" value="Polysacc_deac_1"/>
    <property type="match status" value="1"/>
</dbReference>
<dbReference type="SUPFAM" id="SSF88713">
    <property type="entry name" value="Glycoside hydrolase/deacetylase"/>
    <property type="match status" value="1"/>
</dbReference>
<name>A0A4R7KQW8_9CLOT</name>
<evidence type="ECO:0000259" key="1">
    <source>
        <dbReference type="PROSITE" id="PS51677"/>
    </source>
</evidence>
<gene>
    <name evidence="2" type="ORF">EDD71_10811</name>
</gene>
<reference evidence="2 3" key="1">
    <citation type="submission" date="2019-03" db="EMBL/GenBank/DDBJ databases">
        <title>Genomic Encyclopedia of Type Strains, Phase IV (KMG-IV): sequencing the most valuable type-strain genomes for metagenomic binning, comparative biology and taxonomic classification.</title>
        <authorList>
            <person name="Goeker M."/>
        </authorList>
    </citation>
    <scope>NUCLEOTIDE SEQUENCE [LARGE SCALE GENOMIC DNA]</scope>
    <source>
        <strain evidence="2 3">DSM 24455</strain>
    </source>
</reference>
<dbReference type="AlphaFoldDB" id="A0A4R7KQW8"/>
<dbReference type="GO" id="GO:0016020">
    <property type="term" value="C:membrane"/>
    <property type="evidence" value="ECO:0007669"/>
    <property type="project" value="TreeGrafter"/>
</dbReference>
<dbReference type="InterPro" id="IPR014235">
    <property type="entry name" value="Spore_PdaA"/>
</dbReference>
<keyword evidence="3" id="KW-1185">Reference proteome</keyword>
<proteinExistence type="predicted"/>
<comment type="caution">
    <text evidence="2">The sequence shown here is derived from an EMBL/GenBank/DDBJ whole genome shotgun (WGS) entry which is preliminary data.</text>
</comment>
<dbReference type="PROSITE" id="PS51677">
    <property type="entry name" value="NODB"/>
    <property type="match status" value="1"/>
</dbReference>
<dbReference type="PANTHER" id="PTHR10587:SF78">
    <property type="entry name" value="PEPTIDOGLYCAN-N-ACETYLMURAMIC ACID DEACETYLASE PDAA"/>
    <property type="match status" value="1"/>
</dbReference>
<protein>
    <submittedName>
        <fullName evidence="2">Peptidoglycan-N-acetylmuramic acid deacetylase</fullName>
    </submittedName>
</protein>
<dbReference type="EMBL" id="SOAZ01000008">
    <property type="protein sequence ID" value="TDT61116.1"/>
    <property type="molecule type" value="Genomic_DNA"/>
</dbReference>
<dbReference type="Gene3D" id="3.20.20.370">
    <property type="entry name" value="Glycoside hydrolase/deacetylase"/>
    <property type="match status" value="1"/>
</dbReference>
<dbReference type="InterPro" id="IPR050248">
    <property type="entry name" value="Polysacc_deacetylase_ArnD"/>
</dbReference>
<dbReference type="GO" id="GO:0005975">
    <property type="term" value="P:carbohydrate metabolic process"/>
    <property type="evidence" value="ECO:0007669"/>
    <property type="project" value="InterPro"/>
</dbReference>
<organism evidence="2 3">
    <name type="scientific">Fonticella tunisiensis</name>
    <dbReference type="NCBI Taxonomy" id="1096341"/>
    <lineage>
        <taxon>Bacteria</taxon>
        <taxon>Bacillati</taxon>
        <taxon>Bacillota</taxon>
        <taxon>Clostridia</taxon>
        <taxon>Eubacteriales</taxon>
        <taxon>Clostridiaceae</taxon>
        <taxon>Fonticella</taxon>
    </lineage>
</organism>
<feature type="domain" description="NodB homology" evidence="1">
    <location>
        <begin position="116"/>
        <end position="298"/>
    </location>
</feature>
<evidence type="ECO:0000313" key="2">
    <source>
        <dbReference type="EMBL" id="TDT61116.1"/>
    </source>
</evidence>
<dbReference type="Proteomes" id="UP000295325">
    <property type="component" value="Unassembled WGS sequence"/>
</dbReference>
<accession>A0A4R7KQW8</accession>
<dbReference type="RefSeq" id="WP_207669294.1">
    <property type="nucleotide sequence ID" value="NZ_SOAZ01000008.1"/>
</dbReference>
<dbReference type="PANTHER" id="PTHR10587">
    <property type="entry name" value="GLYCOSYL TRANSFERASE-RELATED"/>
    <property type="match status" value="1"/>
</dbReference>
<dbReference type="InterPro" id="IPR011330">
    <property type="entry name" value="Glyco_hydro/deAcase_b/a-brl"/>
</dbReference>
<sequence>MNRKTICIFLISLIIFSSFLLKYTTHKNTNELNLNKSTSFITFIKTADRLQEFKYDEITMFFKNSFSAKTPEGLDTKEYNWYFKHIANGTPPGPPDETRNFLSKYDSFYLGDTSKKVIYLTFDEGYENGYTSQILDVLKKHNIKAAFFVVKPYITSNPDIIRRMVDEGHLVCNHSARHPSMASLKNQEKFNKELTDVEEAFEKVTGQKMPKYFRPPMGKYSELSLYYTKSLGYKTIFWSFAYADWDPNNQPSREFARKRILERTHNGAIILLHAVSKTNADILDSVIAEWKAQGYEIRSLDELVK</sequence>
<dbReference type="NCBIfam" id="TIGR02884">
    <property type="entry name" value="spore_pdaA"/>
    <property type="match status" value="1"/>
</dbReference>